<evidence type="ECO:0000256" key="6">
    <source>
        <dbReference type="ARBA" id="ARBA00023136"/>
    </source>
</evidence>
<dbReference type="Proteomes" id="UP000612585">
    <property type="component" value="Unassembled WGS sequence"/>
</dbReference>
<dbReference type="RefSeq" id="WP_204009700.1">
    <property type="nucleotide sequence ID" value="NZ_BOPG01000092.1"/>
</dbReference>
<evidence type="ECO:0000313" key="9">
    <source>
        <dbReference type="Proteomes" id="UP000612585"/>
    </source>
</evidence>
<evidence type="ECO:0000256" key="2">
    <source>
        <dbReference type="ARBA" id="ARBA00022448"/>
    </source>
</evidence>
<feature type="transmembrane region" description="Helical" evidence="7">
    <location>
        <begin position="249"/>
        <end position="272"/>
    </location>
</feature>
<name>A0A8J3ZKX5_9ACTN</name>
<evidence type="ECO:0000256" key="5">
    <source>
        <dbReference type="ARBA" id="ARBA00022989"/>
    </source>
</evidence>
<dbReference type="InterPro" id="IPR036259">
    <property type="entry name" value="MFS_trans_sf"/>
</dbReference>
<feature type="transmembrane region" description="Helical" evidence="7">
    <location>
        <begin position="47"/>
        <end position="68"/>
    </location>
</feature>
<gene>
    <name evidence="8" type="ORF">Vau01_108840</name>
</gene>
<evidence type="ECO:0000313" key="8">
    <source>
        <dbReference type="EMBL" id="GIJ63368.1"/>
    </source>
</evidence>
<dbReference type="EMBL" id="BOPG01000092">
    <property type="protein sequence ID" value="GIJ63368.1"/>
    <property type="molecule type" value="Genomic_DNA"/>
</dbReference>
<keyword evidence="2" id="KW-0813">Transport</keyword>
<sequence length="414" mass="41844">MSGSPLREPRFRRFIVGHGISLLGDQFYFTALLWVSLRATGSATTAGFVLTTATLPRALLMLAGGVLVDRAGSRRVILVADVIRAAVMVTAAVAAGTGAFGVVALFAVAAVFGVVDAAVHPATGAIIPRLVEADALTAANGIRMMVLRLSSVLVPPVAGVLLAAGRVGWLFLANAATFVASFLAVRSIGLPPPARGSKPRRFLADLLVGLRYAARQPVLATLLPVSAVVAATFGVLTNAGLPLLAHRNGWGAAGFGLLVGGFGAGAVAGSGVHGLRLWRRPFTGGLILACMATQAGFFAVMPMVRVLAPAVAMQVAIGFLTGFTGGPLVSLVQAAATEETLGRVMSLHSLTVVGFVPIAFGVGGILADAAGVAALFVGGAAVEAAACIVGMLFTPVRTATPQSLSPGKVSVSLK</sequence>
<evidence type="ECO:0000256" key="7">
    <source>
        <dbReference type="SAM" id="Phobius"/>
    </source>
</evidence>
<feature type="transmembrane region" description="Helical" evidence="7">
    <location>
        <begin position="218"/>
        <end position="237"/>
    </location>
</feature>
<feature type="transmembrane region" description="Helical" evidence="7">
    <location>
        <begin position="14"/>
        <end position="35"/>
    </location>
</feature>
<reference evidence="8" key="1">
    <citation type="submission" date="2021-01" db="EMBL/GenBank/DDBJ databases">
        <title>Whole genome shotgun sequence of Virgisporangium aurantiacum NBRC 16421.</title>
        <authorList>
            <person name="Komaki H."/>
            <person name="Tamura T."/>
        </authorList>
    </citation>
    <scope>NUCLEOTIDE SEQUENCE</scope>
    <source>
        <strain evidence="8">NBRC 16421</strain>
    </source>
</reference>
<evidence type="ECO:0000256" key="4">
    <source>
        <dbReference type="ARBA" id="ARBA00022692"/>
    </source>
</evidence>
<organism evidence="8 9">
    <name type="scientific">Virgisporangium aurantiacum</name>
    <dbReference type="NCBI Taxonomy" id="175570"/>
    <lineage>
        <taxon>Bacteria</taxon>
        <taxon>Bacillati</taxon>
        <taxon>Actinomycetota</taxon>
        <taxon>Actinomycetes</taxon>
        <taxon>Micromonosporales</taxon>
        <taxon>Micromonosporaceae</taxon>
        <taxon>Virgisporangium</taxon>
    </lineage>
</organism>
<feature type="transmembrane region" description="Helical" evidence="7">
    <location>
        <begin position="344"/>
        <end position="366"/>
    </location>
</feature>
<dbReference type="PANTHER" id="PTHR23513:SF17">
    <property type="entry name" value="MEMBRANE PROTEIN"/>
    <property type="match status" value="1"/>
</dbReference>
<dbReference type="Gene3D" id="1.20.1250.20">
    <property type="entry name" value="MFS general substrate transporter like domains"/>
    <property type="match status" value="1"/>
</dbReference>
<evidence type="ECO:0000256" key="3">
    <source>
        <dbReference type="ARBA" id="ARBA00022475"/>
    </source>
</evidence>
<dbReference type="AlphaFoldDB" id="A0A8J3ZKX5"/>
<feature type="transmembrane region" description="Helical" evidence="7">
    <location>
        <begin position="310"/>
        <end position="332"/>
    </location>
</feature>
<feature type="transmembrane region" description="Helical" evidence="7">
    <location>
        <begin position="284"/>
        <end position="304"/>
    </location>
</feature>
<feature type="transmembrane region" description="Helical" evidence="7">
    <location>
        <begin position="100"/>
        <end position="119"/>
    </location>
</feature>
<dbReference type="Pfam" id="PF05977">
    <property type="entry name" value="MFS_3"/>
    <property type="match status" value="1"/>
</dbReference>
<dbReference type="CDD" id="cd06173">
    <property type="entry name" value="MFS_MefA_like"/>
    <property type="match status" value="1"/>
</dbReference>
<dbReference type="InterPro" id="IPR010290">
    <property type="entry name" value="TM_effector"/>
</dbReference>
<dbReference type="GO" id="GO:0005886">
    <property type="term" value="C:plasma membrane"/>
    <property type="evidence" value="ECO:0007669"/>
    <property type="project" value="UniProtKB-SubCell"/>
</dbReference>
<feature type="transmembrane region" description="Helical" evidence="7">
    <location>
        <begin position="372"/>
        <end position="393"/>
    </location>
</feature>
<keyword evidence="3" id="KW-1003">Cell membrane</keyword>
<feature type="transmembrane region" description="Helical" evidence="7">
    <location>
        <begin position="171"/>
        <end position="191"/>
    </location>
</feature>
<keyword evidence="4 7" id="KW-0812">Transmembrane</keyword>
<proteinExistence type="predicted"/>
<accession>A0A8J3ZKX5</accession>
<comment type="caution">
    <text evidence="8">The sequence shown here is derived from an EMBL/GenBank/DDBJ whole genome shotgun (WGS) entry which is preliminary data.</text>
</comment>
<protein>
    <submittedName>
        <fullName evidence="8">MFS transporter</fullName>
    </submittedName>
</protein>
<keyword evidence="9" id="KW-1185">Reference proteome</keyword>
<dbReference type="SUPFAM" id="SSF103473">
    <property type="entry name" value="MFS general substrate transporter"/>
    <property type="match status" value="1"/>
</dbReference>
<evidence type="ECO:0000256" key="1">
    <source>
        <dbReference type="ARBA" id="ARBA00004651"/>
    </source>
</evidence>
<dbReference type="PANTHER" id="PTHR23513">
    <property type="entry name" value="INTEGRAL MEMBRANE EFFLUX PROTEIN-RELATED"/>
    <property type="match status" value="1"/>
</dbReference>
<keyword evidence="6 7" id="KW-0472">Membrane</keyword>
<keyword evidence="5 7" id="KW-1133">Transmembrane helix</keyword>
<comment type="subcellular location">
    <subcellularLocation>
        <location evidence="1">Cell membrane</location>
        <topology evidence="1">Multi-pass membrane protein</topology>
    </subcellularLocation>
</comment>